<dbReference type="GO" id="GO:0003723">
    <property type="term" value="F:RNA binding"/>
    <property type="evidence" value="ECO:0007669"/>
    <property type="project" value="UniProtKB-UniRule"/>
</dbReference>
<reference evidence="10" key="1">
    <citation type="submission" date="2018-11" db="EMBL/GenBank/DDBJ databases">
        <title>Myxobolus squamalis genome and transcriptome.</title>
        <authorList>
            <person name="Yahalomi D."/>
            <person name="Atkinson S.D."/>
            <person name="Neuhof M."/>
            <person name="Chang E.S."/>
            <person name="Philippe H."/>
            <person name="Cartwright P."/>
            <person name="Bartholomew J.L."/>
            <person name="Huchon D."/>
        </authorList>
    </citation>
    <scope>NUCLEOTIDE SEQUENCE</scope>
    <source>
        <strain evidence="10">71B08</strain>
        <tissue evidence="10">Whole</tissue>
    </source>
</reference>
<accession>A0A6B2FZ19</accession>
<name>A0A6B2FZ19_MYXSQ</name>
<dbReference type="FunFam" id="2.40.100.10:FF:000013">
    <property type="entry name" value="Peptidyl-prolyl cis-trans isomerase"/>
    <property type="match status" value="1"/>
</dbReference>
<protein>
    <recommendedName>
        <fullName evidence="7">Peptidyl-prolyl cis-trans isomerase</fullName>
        <shortName evidence="7">PPIase</shortName>
        <ecNumber evidence="7">5.2.1.8</ecNumber>
    </recommendedName>
</protein>
<dbReference type="PANTHER" id="PTHR11071:SF561">
    <property type="entry name" value="PEPTIDYL-PROLYL CIS-TRANS ISOMERASE D-RELATED"/>
    <property type="match status" value="1"/>
</dbReference>
<comment type="function">
    <text evidence="2 7">PPIases accelerate the folding of proteins. It catalyzes the cis-trans isomerization of proline imidic peptide bonds in oligopeptides.</text>
</comment>
<dbReference type="InterPro" id="IPR012677">
    <property type="entry name" value="Nucleotide-bd_a/b_plait_sf"/>
</dbReference>
<dbReference type="InterPro" id="IPR000504">
    <property type="entry name" value="RRM_dom"/>
</dbReference>
<feature type="domain" description="PPIase cyclophilin-type" evidence="8">
    <location>
        <begin position="133"/>
        <end position="289"/>
    </location>
</feature>
<evidence type="ECO:0000313" key="10">
    <source>
        <dbReference type="EMBL" id="NDJ96617.1"/>
    </source>
</evidence>
<evidence type="ECO:0000259" key="9">
    <source>
        <dbReference type="PROSITE" id="PS50102"/>
    </source>
</evidence>
<dbReference type="Gene3D" id="2.40.100.10">
    <property type="entry name" value="Cyclophilin-like"/>
    <property type="match status" value="1"/>
</dbReference>
<keyword evidence="5 7" id="KW-0413">Isomerase</keyword>
<dbReference type="PROSITE" id="PS50072">
    <property type="entry name" value="CSA_PPIASE_2"/>
    <property type="match status" value="1"/>
</dbReference>
<dbReference type="SMART" id="SM00360">
    <property type="entry name" value="RRM"/>
    <property type="match status" value="1"/>
</dbReference>
<dbReference type="Pfam" id="PF00160">
    <property type="entry name" value="Pro_isomerase"/>
    <property type="match status" value="1"/>
</dbReference>
<dbReference type="PANTHER" id="PTHR11071">
    <property type="entry name" value="PEPTIDYL-PROLYL CIS-TRANS ISOMERASE"/>
    <property type="match status" value="1"/>
</dbReference>
<evidence type="ECO:0000256" key="2">
    <source>
        <dbReference type="ARBA" id="ARBA00002388"/>
    </source>
</evidence>
<evidence type="ECO:0000256" key="3">
    <source>
        <dbReference type="ARBA" id="ARBA00022884"/>
    </source>
</evidence>
<evidence type="ECO:0000256" key="4">
    <source>
        <dbReference type="ARBA" id="ARBA00023110"/>
    </source>
</evidence>
<dbReference type="SUPFAM" id="SSF54928">
    <property type="entry name" value="RNA-binding domain, RBD"/>
    <property type="match status" value="1"/>
</dbReference>
<dbReference type="Gene3D" id="3.30.70.330">
    <property type="match status" value="1"/>
</dbReference>
<evidence type="ECO:0000256" key="1">
    <source>
        <dbReference type="ARBA" id="ARBA00000971"/>
    </source>
</evidence>
<dbReference type="PRINTS" id="PR00153">
    <property type="entry name" value="CSAPPISMRASE"/>
</dbReference>
<evidence type="ECO:0000256" key="6">
    <source>
        <dbReference type="PROSITE-ProRule" id="PRU00176"/>
    </source>
</evidence>
<proteinExistence type="inferred from homology"/>
<dbReference type="Pfam" id="PF00076">
    <property type="entry name" value="RRM_1"/>
    <property type="match status" value="1"/>
</dbReference>
<dbReference type="InterPro" id="IPR035979">
    <property type="entry name" value="RBD_domain_sf"/>
</dbReference>
<dbReference type="SUPFAM" id="SSF50891">
    <property type="entry name" value="Cyclophilin-like"/>
    <property type="match status" value="1"/>
</dbReference>
<dbReference type="GO" id="GO:0006457">
    <property type="term" value="P:protein folding"/>
    <property type="evidence" value="ECO:0007669"/>
    <property type="project" value="InterPro"/>
</dbReference>
<keyword evidence="4 7" id="KW-0697">Rotamase</keyword>
<dbReference type="AlphaFoldDB" id="A0A6B2FZ19"/>
<evidence type="ECO:0000256" key="5">
    <source>
        <dbReference type="ARBA" id="ARBA00023235"/>
    </source>
</evidence>
<dbReference type="GO" id="GO:0003755">
    <property type="term" value="F:peptidyl-prolyl cis-trans isomerase activity"/>
    <property type="evidence" value="ECO:0007669"/>
    <property type="project" value="UniProtKB-UniRule"/>
</dbReference>
<keyword evidence="3 6" id="KW-0694">RNA-binding</keyword>
<dbReference type="EMBL" id="GHBR01001338">
    <property type="protein sequence ID" value="NDJ96617.1"/>
    <property type="molecule type" value="Transcribed_RNA"/>
</dbReference>
<dbReference type="InterPro" id="IPR029000">
    <property type="entry name" value="Cyclophilin-like_dom_sf"/>
</dbReference>
<evidence type="ECO:0000256" key="7">
    <source>
        <dbReference type="RuleBase" id="RU363019"/>
    </source>
</evidence>
<sequence>MAMTTNKRVLFVSGLSEQVDIKVLQEAFVAFGHLVDVQIPMDFVKQRHRGFAFVEYDSEIDALDAIDNLNNSELFGRTINVTNSKVTKTKTSNYKPVWTTDEWLQAHSNETIEKKVEEIKIDYNPDSPNPKIFMDISIGGQFAGRMKFELRFDVVPRTVENFRRLCMESRGSGFRGSIFHRIIPGFVAQGGDFTNQNGTGGLSIYGKEFEDENFDLKHDKIGVLSMANSGPNTNTSQFFILFKPTPNLDGKHVVFGRMLDGIETLMKIESVGSKKGKPIRRVTIEDCSELDPNA</sequence>
<dbReference type="InterPro" id="IPR020892">
    <property type="entry name" value="Cyclophilin-type_PPIase_CS"/>
</dbReference>
<comment type="catalytic activity">
    <reaction evidence="1 7">
        <text>[protein]-peptidylproline (omega=180) = [protein]-peptidylproline (omega=0)</text>
        <dbReference type="Rhea" id="RHEA:16237"/>
        <dbReference type="Rhea" id="RHEA-COMP:10747"/>
        <dbReference type="Rhea" id="RHEA-COMP:10748"/>
        <dbReference type="ChEBI" id="CHEBI:83833"/>
        <dbReference type="ChEBI" id="CHEBI:83834"/>
        <dbReference type="EC" id="5.2.1.8"/>
    </reaction>
</comment>
<feature type="domain" description="RRM" evidence="9">
    <location>
        <begin position="8"/>
        <end position="86"/>
    </location>
</feature>
<dbReference type="CDD" id="cd12347">
    <property type="entry name" value="RRM_PPIE"/>
    <property type="match status" value="1"/>
</dbReference>
<comment type="similarity">
    <text evidence="7">Belongs to the cyclophilin-type PPIase family.</text>
</comment>
<evidence type="ECO:0000259" key="8">
    <source>
        <dbReference type="PROSITE" id="PS50072"/>
    </source>
</evidence>
<organism evidence="10">
    <name type="scientific">Myxobolus squamalis</name>
    <name type="common">Myxosporean</name>
    <dbReference type="NCBI Taxonomy" id="59785"/>
    <lineage>
        <taxon>Eukaryota</taxon>
        <taxon>Metazoa</taxon>
        <taxon>Cnidaria</taxon>
        <taxon>Myxozoa</taxon>
        <taxon>Myxosporea</taxon>
        <taxon>Bivalvulida</taxon>
        <taxon>Platysporina</taxon>
        <taxon>Myxobolidae</taxon>
        <taxon>Myxobolus</taxon>
    </lineage>
</organism>
<dbReference type="GO" id="GO:0005737">
    <property type="term" value="C:cytoplasm"/>
    <property type="evidence" value="ECO:0007669"/>
    <property type="project" value="TreeGrafter"/>
</dbReference>
<dbReference type="GO" id="GO:0016018">
    <property type="term" value="F:cyclosporin A binding"/>
    <property type="evidence" value="ECO:0007669"/>
    <property type="project" value="TreeGrafter"/>
</dbReference>
<dbReference type="InterPro" id="IPR002130">
    <property type="entry name" value="Cyclophilin-type_PPIase_dom"/>
</dbReference>
<dbReference type="InterPro" id="IPR034168">
    <property type="entry name" value="PPIE_RRM"/>
</dbReference>
<dbReference type="PROSITE" id="PS00170">
    <property type="entry name" value="CSA_PPIASE_1"/>
    <property type="match status" value="1"/>
</dbReference>
<dbReference type="EC" id="5.2.1.8" evidence="7"/>
<dbReference type="PROSITE" id="PS50102">
    <property type="entry name" value="RRM"/>
    <property type="match status" value="1"/>
</dbReference>